<protein>
    <submittedName>
        <fullName evidence="1">Uncharacterized protein</fullName>
    </submittedName>
</protein>
<evidence type="ECO:0000313" key="2">
    <source>
        <dbReference type="Proteomes" id="UP000077134"/>
    </source>
</evidence>
<reference evidence="1 2" key="1">
    <citation type="submission" date="2016-02" db="EMBL/GenBank/DDBJ databases">
        <title>Paenibacillus sp. LPB0068, isolated from Crassostrea gigas.</title>
        <authorList>
            <person name="Shin S.-K."/>
            <person name="Yi H."/>
        </authorList>
    </citation>
    <scope>NUCLEOTIDE SEQUENCE [LARGE SCALE GENOMIC DNA]</scope>
    <source>
        <strain evidence="1 2">LPB0068</strain>
    </source>
</reference>
<comment type="caution">
    <text evidence="1">The sequence shown here is derived from an EMBL/GenBank/DDBJ whole genome shotgun (WGS) entry which is preliminary data.</text>
</comment>
<dbReference type="KEGG" id="pcx:LPB68_01525"/>
<organism evidence="1 2">
    <name type="scientific">Paenibacillus crassostreae</name>
    <dbReference type="NCBI Taxonomy" id="1763538"/>
    <lineage>
        <taxon>Bacteria</taxon>
        <taxon>Bacillati</taxon>
        <taxon>Bacillota</taxon>
        <taxon>Bacilli</taxon>
        <taxon>Bacillales</taxon>
        <taxon>Paenibacillaceae</taxon>
        <taxon>Paenibacillus</taxon>
    </lineage>
</organism>
<accession>A0A167DYJ5</accession>
<dbReference type="EMBL" id="LSFN01000014">
    <property type="protein sequence ID" value="OAB74931.1"/>
    <property type="molecule type" value="Genomic_DNA"/>
</dbReference>
<name>A0A167DYJ5_9BACL</name>
<keyword evidence="2" id="KW-1185">Reference proteome</keyword>
<dbReference type="InterPro" id="IPR056298">
    <property type="entry name" value="AlkZ-rel"/>
</dbReference>
<dbReference type="AlphaFoldDB" id="A0A167DYJ5"/>
<dbReference type="Proteomes" id="UP000077134">
    <property type="component" value="Unassembled WGS sequence"/>
</dbReference>
<dbReference type="Pfam" id="PF24741">
    <property type="entry name" value="AlkZ-rel"/>
    <property type="match status" value="1"/>
</dbReference>
<dbReference type="STRING" id="1763538.LPB68_01525"/>
<proteinExistence type="predicted"/>
<evidence type="ECO:0000313" key="1">
    <source>
        <dbReference type="EMBL" id="OAB74931.1"/>
    </source>
</evidence>
<dbReference type="OrthoDB" id="1067148at2"/>
<sequence>MNYEITNTYEEATQIIKRVGILPLAPLIPGHPSLGSITEPNQWHSGTIHDPWSWRVRFPGDGTAAYGKMFKKKAILVSRDWFPYVLKVLGHSDEPDKRYKDGLLSKAALDVYHVILDDEGIDTRELRGRVGMKAKEMKLTFDNALLELQGNLDIVISGVKEKVNDKGEPNGWNSTSYETVSHWMLDAGITELSKTREEAGSDLNHMLKSVCTPEALKYLQKQFHISD</sequence>
<gene>
    <name evidence="1" type="ORF">PNBC_12430</name>
</gene>